<evidence type="ECO:0000256" key="3">
    <source>
        <dbReference type="ARBA" id="ARBA00022598"/>
    </source>
</evidence>
<dbReference type="PROSITE" id="PS51483">
    <property type="entry name" value="B5"/>
    <property type="match status" value="1"/>
</dbReference>
<feature type="non-terminal residue" evidence="11">
    <location>
        <position position="1"/>
    </location>
</feature>
<dbReference type="Gene3D" id="3.50.40.10">
    <property type="entry name" value="Phenylalanyl-trna Synthetase, Chain B, domain 3"/>
    <property type="match status" value="1"/>
</dbReference>
<keyword evidence="4" id="KW-0479">Metal-binding</keyword>
<dbReference type="AlphaFoldDB" id="X1HPJ0"/>
<name>X1HPJ0_9ZZZZ</name>
<dbReference type="GO" id="GO:0006432">
    <property type="term" value="P:phenylalanyl-tRNA aminoacylation"/>
    <property type="evidence" value="ECO:0007669"/>
    <property type="project" value="InterPro"/>
</dbReference>
<dbReference type="Pfam" id="PF17759">
    <property type="entry name" value="tRNA_synthFbeta"/>
    <property type="match status" value="1"/>
</dbReference>
<organism evidence="11">
    <name type="scientific">marine sediment metagenome</name>
    <dbReference type="NCBI Taxonomy" id="412755"/>
    <lineage>
        <taxon>unclassified sequences</taxon>
        <taxon>metagenomes</taxon>
        <taxon>ecological metagenomes</taxon>
    </lineage>
</organism>
<dbReference type="InterPro" id="IPR009061">
    <property type="entry name" value="DNA-bd_dom_put_sf"/>
</dbReference>
<dbReference type="SUPFAM" id="SSF55681">
    <property type="entry name" value="Class II aaRS and biotin synthetases"/>
    <property type="match status" value="1"/>
</dbReference>
<dbReference type="EC" id="6.1.1.20" evidence="2"/>
<dbReference type="SUPFAM" id="SSF46955">
    <property type="entry name" value="Putative DNA-binding domain"/>
    <property type="match status" value="1"/>
</dbReference>
<evidence type="ECO:0000256" key="8">
    <source>
        <dbReference type="ARBA" id="ARBA00022917"/>
    </source>
</evidence>
<sequence>TIVLESAFFKPELIRKTSRRLKLSTESSYRFERTADIGILKTSTAYTLHLLKKYTNGKLVGSIIDTNPNPESRGEVSFSYEKANRLLGKTVEKEKVNKIFRKLGFQKKGNGNNPLIVIPSYRRDIEIEEDLSEEIGRFIGFENIQPKFGYRNKNPIFLEGKEISKIKKIMPFLGFFEAMNIPFIEQSWSKIQGENPIVLKNPMWSEKNILRTTLLPGLISSVKRNLNKGEEIVALFEVGRIFTKDKGEEETLAAVVAGNKPINWYEEQNPVDFYDIKGAVEVLLNKLQFNN</sequence>
<accession>X1HPJ0</accession>
<evidence type="ECO:0000256" key="6">
    <source>
        <dbReference type="ARBA" id="ARBA00022840"/>
    </source>
</evidence>
<dbReference type="InterPro" id="IPR045864">
    <property type="entry name" value="aa-tRNA-synth_II/BPL/LPL"/>
</dbReference>
<evidence type="ECO:0000313" key="11">
    <source>
        <dbReference type="EMBL" id="GAH58950.1"/>
    </source>
</evidence>
<gene>
    <name evidence="11" type="ORF">S03H2_30804</name>
</gene>
<evidence type="ECO:0000256" key="7">
    <source>
        <dbReference type="ARBA" id="ARBA00022842"/>
    </source>
</evidence>
<evidence type="ECO:0000256" key="2">
    <source>
        <dbReference type="ARBA" id="ARBA00012814"/>
    </source>
</evidence>
<evidence type="ECO:0000256" key="5">
    <source>
        <dbReference type="ARBA" id="ARBA00022741"/>
    </source>
</evidence>
<dbReference type="SUPFAM" id="SSF56037">
    <property type="entry name" value="PheT/TilS domain"/>
    <property type="match status" value="1"/>
</dbReference>
<dbReference type="Gene3D" id="3.30.56.10">
    <property type="match status" value="1"/>
</dbReference>
<evidence type="ECO:0000256" key="4">
    <source>
        <dbReference type="ARBA" id="ARBA00022723"/>
    </source>
</evidence>
<dbReference type="PANTHER" id="PTHR10947:SF0">
    <property type="entry name" value="PHENYLALANINE--TRNA LIGASE BETA SUBUNIT"/>
    <property type="match status" value="1"/>
</dbReference>
<evidence type="ECO:0000256" key="9">
    <source>
        <dbReference type="ARBA" id="ARBA00023146"/>
    </source>
</evidence>
<reference evidence="11" key="1">
    <citation type="journal article" date="2014" name="Front. Microbiol.">
        <title>High frequency of phylogenetically diverse reductive dehalogenase-homologous genes in deep subseafloor sedimentary metagenomes.</title>
        <authorList>
            <person name="Kawai M."/>
            <person name="Futagami T."/>
            <person name="Toyoda A."/>
            <person name="Takaki Y."/>
            <person name="Nishi S."/>
            <person name="Hori S."/>
            <person name="Arai W."/>
            <person name="Tsubouchi T."/>
            <person name="Morono Y."/>
            <person name="Uchiyama I."/>
            <person name="Ito T."/>
            <person name="Fujiyama A."/>
            <person name="Inagaki F."/>
            <person name="Takami H."/>
        </authorList>
    </citation>
    <scope>NUCLEOTIDE SEQUENCE</scope>
    <source>
        <strain evidence="11">Expedition CK06-06</strain>
    </source>
</reference>
<comment type="cofactor">
    <cofactor evidence="1">
        <name>Mg(2+)</name>
        <dbReference type="ChEBI" id="CHEBI:18420"/>
    </cofactor>
</comment>
<dbReference type="GO" id="GO:0003723">
    <property type="term" value="F:RNA binding"/>
    <property type="evidence" value="ECO:0007669"/>
    <property type="project" value="InterPro"/>
</dbReference>
<feature type="domain" description="B5" evidence="10">
    <location>
        <begin position="71"/>
        <end position="146"/>
    </location>
</feature>
<keyword evidence="5" id="KW-0547">Nucleotide-binding</keyword>
<protein>
    <recommendedName>
        <fullName evidence="2">phenylalanine--tRNA ligase</fullName>
        <ecNumber evidence="2">6.1.1.20</ecNumber>
    </recommendedName>
</protein>
<dbReference type="Pfam" id="PF03484">
    <property type="entry name" value="B5"/>
    <property type="match status" value="1"/>
</dbReference>
<proteinExistence type="predicted"/>
<keyword evidence="7" id="KW-0460">Magnesium</keyword>
<dbReference type="InterPro" id="IPR005146">
    <property type="entry name" value="B3/B4_tRNA-bd"/>
</dbReference>
<keyword evidence="6" id="KW-0067">ATP-binding</keyword>
<evidence type="ECO:0000259" key="10">
    <source>
        <dbReference type="PROSITE" id="PS51483"/>
    </source>
</evidence>
<dbReference type="InterPro" id="IPR041616">
    <property type="entry name" value="PheRS_beta_core"/>
</dbReference>
<dbReference type="InterPro" id="IPR005147">
    <property type="entry name" value="tRNA_synthase_B5-dom"/>
</dbReference>
<feature type="non-terminal residue" evidence="11">
    <location>
        <position position="291"/>
    </location>
</feature>
<dbReference type="EMBL" id="BARU01018648">
    <property type="protein sequence ID" value="GAH58950.1"/>
    <property type="molecule type" value="Genomic_DNA"/>
</dbReference>
<keyword evidence="3" id="KW-0436">Ligase</keyword>
<keyword evidence="9" id="KW-0030">Aminoacyl-tRNA synthetase</keyword>
<dbReference type="Pfam" id="PF03483">
    <property type="entry name" value="B3_4"/>
    <property type="match status" value="1"/>
</dbReference>
<dbReference type="InterPro" id="IPR020825">
    <property type="entry name" value="Phe-tRNA_synthase-like_B3/B4"/>
</dbReference>
<dbReference type="GO" id="GO:0000287">
    <property type="term" value="F:magnesium ion binding"/>
    <property type="evidence" value="ECO:0007669"/>
    <property type="project" value="InterPro"/>
</dbReference>
<dbReference type="GO" id="GO:0004826">
    <property type="term" value="F:phenylalanine-tRNA ligase activity"/>
    <property type="evidence" value="ECO:0007669"/>
    <property type="project" value="UniProtKB-EC"/>
</dbReference>
<comment type="caution">
    <text evidence="11">The sequence shown here is derived from an EMBL/GenBank/DDBJ whole genome shotgun (WGS) entry which is preliminary data.</text>
</comment>
<dbReference type="InterPro" id="IPR045060">
    <property type="entry name" value="Phe-tRNA-ligase_IIc_bsu"/>
</dbReference>
<dbReference type="GO" id="GO:0009328">
    <property type="term" value="C:phenylalanine-tRNA ligase complex"/>
    <property type="evidence" value="ECO:0007669"/>
    <property type="project" value="TreeGrafter"/>
</dbReference>
<dbReference type="Gene3D" id="3.30.930.10">
    <property type="entry name" value="Bira Bifunctional Protein, Domain 2"/>
    <property type="match status" value="1"/>
</dbReference>
<keyword evidence="8" id="KW-0648">Protein biosynthesis</keyword>
<evidence type="ECO:0000256" key="1">
    <source>
        <dbReference type="ARBA" id="ARBA00001946"/>
    </source>
</evidence>
<dbReference type="GO" id="GO:0005524">
    <property type="term" value="F:ATP binding"/>
    <property type="evidence" value="ECO:0007669"/>
    <property type="project" value="UniProtKB-KW"/>
</dbReference>
<dbReference type="PANTHER" id="PTHR10947">
    <property type="entry name" value="PHENYLALANYL-TRNA SYNTHETASE BETA CHAIN AND LEUCINE-RICH REPEAT-CONTAINING PROTEIN 47"/>
    <property type="match status" value="1"/>
</dbReference>
<dbReference type="SMART" id="SM00874">
    <property type="entry name" value="B5"/>
    <property type="match status" value="1"/>
</dbReference>